<keyword evidence="2" id="KW-0677">Repeat</keyword>
<dbReference type="InterPro" id="IPR009057">
    <property type="entry name" value="Homeodomain-like_sf"/>
</dbReference>
<comment type="subcellular location">
    <subcellularLocation>
        <location evidence="1">Nucleus</location>
    </subcellularLocation>
</comment>
<evidence type="ECO:0000256" key="6">
    <source>
        <dbReference type="ARBA" id="ARBA00023242"/>
    </source>
</evidence>
<dbReference type="EMBL" id="MTKT01001287">
    <property type="protein sequence ID" value="OWM84849.1"/>
    <property type="molecule type" value="Genomic_DNA"/>
</dbReference>
<keyword evidence="6" id="KW-0539">Nucleus</keyword>
<dbReference type="Gene3D" id="1.10.10.60">
    <property type="entry name" value="Homeodomain-like"/>
    <property type="match status" value="2"/>
</dbReference>
<dbReference type="Pfam" id="PF07887">
    <property type="entry name" value="Calmodulin_bind"/>
    <property type="match status" value="1"/>
</dbReference>
<evidence type="ECO:0000313" key="11">
    <source>
        <dbReference type="EMBL" id="OWM84849.1"/>
    </source>
</evidence>
<evidence type="ECO:0000259" key="8">
    <source>
        <dbReference type="PROSITE" id="PS50090"/>
    </source>
</evidence>
<dbReference type="AlphaFoldDB" id="A0A218XJH9"/>
<accession>A0A218XJH9</accession>
<feature type="region of interest" description="Disordered" evidence="7">
    <location>
        <begin position="105"/>
        <end position="151"/>
    </location>
</feature>
<evidence type="ECO:0000256" key="4">
    <source>
        <dbReference type="ARBA" id="ARBA00023125"/>
    </source>
</evidence>
<feature type="domain" description="HTH myb-type" evidence="9">
    <location>
        <begin position="381"/>
        <end position="435"/>
    </location>
</feature>
<evidence type="ECO:0000256" key="3">
    <source>
        <dbReference type="ARBA" id="ARBA00023015"/>
    </source>
</evidence>
<dbReference type="PANTHER" id="PTHR47997">
    <property type="entry name" value="MYB DOMAIN PROTEIN 55"/>
    <property type="match status" value="1"/>
</dbReference>
<dbReference type="InterPro" id="IPR017930">
    <property type="entry name" value="Myb_dom"/>
</dbReference>
<evidence type="ECO:0000313" key="12">
    <source>
        <dbReference type="Proteomes" id="UP000197138"/>
    </source>
</evidence>
<feature type="domain" description="Myb-like" evidence="8">
    <location>
        <begin position="381"/>
        <end position="431"/>
    </location>
</feature>
<feature type="compositionally biased region" description="Low complexity" evidence="7">
    <location>
        <begin position="126"/>
        <end position="140"/>
    </location>
</feature>
<sequence>MASAGGGGAAAKTLLTWRGSGIPAKDAPRAARGKDRHGEVCTAGGIRDLRIQLSVPAAIIFYNVQDLLGYDQPSKTVEWLINAASESISQLSSLKSSFSNAAEQLSDKNKSVRVGEDESRPESYHLDLNNDPNSPDSPNPDQRRCISGSESACSTGLPLQSSLLTIPEETSRGESALLRLEFVKKLPATIFTGSWLVDEEKNPIKLRLLDERTNKIVRADPLSSERIEIVVLDGDFGCDEPEEDWTEQDFNACIIRETEGRMPLLTGELSVTLQEGVACLGGIAFTDNSSWTRSNKFRLGARIIRQASAEGARIKEARSESFVVNAHCGPLKKGPWSVEEDTKLTNYIKRYGIWNWSHMPKAAGLKRSGKSCRLRWMNYLRPNIRRGNFSEDEQRVIIKLHQQLGNRWQAIAASLPGRTDNEIKNFWNSHLKKRVLQTDKVIQNPPSSESGGSCSSITFNATAVQQAKMEWQHEQGKNTKNSQYLKASRRIFAATMQSSPFAASNEGCMQVEMSSDANIGHAENHDTLSWVLFHQNAGEVVLSMEIQTIAKEIVRACARDSRSLTLMARALSNVSDTETWEFALDSLSLQHASCRDDYEILSVNVLKFCSQILDIDVTRKCLKSLAMQSKSKEVGRASMMDSWIRDDMLVARSEGEMVVKNLLDAKLLKCPYFRLCSCKEITS</sequence>
<feature type="compositionally biased region" description="Basic and acidic residues" evidence="7">
    <location>
        <begin position="105"/>
        <end position="125"/>
    </location>
</feature>
<keyword evidence="5" id="KW-0804">Transcription</keyword>
<comment type="caution">
    <text evidence="11">The sequence shown here is derived from an EMBL/GenBank/DDBJ whole genome shotgun (WGS) entry which is preliminary data.</text>
</comment>
<dbReference type="InterPro" id="IPR051953">
    <property type="entry name" value="Plant_SW-associated_TFs"/>
</dbReference>
<dbReference type="Proteomes" id="UP000197138">
    <property type="component" value="Unassembled WGS sequence"/>
</dbReference>
<dbReference type="Pfam" id="PF03634">
    <property type="entry name" value="TCP"/>
    <property type="match status" value="1"/>
</dbReference>
<evidence type="ECO:0000256" key="5">
    <source>
        <dbReference type="ARBA" id="ARBA00023163"/>
    </source>
</evidence>
<dbReference type="Pfam" id="PF00249">
    <property type="entry name" value="Myb_DNA-binding"/>
    <property type="match status" value="2"/>
</dbReference>
<keyword evidence="4" id="KW-0238">DNA-binding</keyword>
<protein>
    <submittedName>
        <fullName evidence="11">Uncharacterized protein</fullName>
    </submittedName>
</protein>
<evidence type="ECO:0000259" key="9">
    <source>
        <dbReference type="PROSITE" id="PS51294"/>
    </source>
</evidence>
<keyword evidence="3" id="KW-0805">Transcription regulation</keyword>
<proteinExistence type="predicted"/>
<evidence type="ECO:0000256" key="2">
    <source>
        <dbReference type="ARBA" id="ARBA00022737"/>
    </source>
</evidence>
<evidence type="ECO:0000256" key="7">
    <source>
        <dbReference type="SAM" id="MobiDB-lite"/>
    </source>
</evidence>
<dbReference type="PROSITE" id="PS51369">
    <property type="entry name" value="TCP"/>
    <property type="match status" value="1"/>
</dbReference>
<reference evidence="12" key="1">
    <citation type="journal article" date="2017" name="Plant J.">
        <title>The pomegranate (Punica granatum L.) genome and the genomics of punicalagin biosynthesis.</title>
        <authorList>
            <person name="Qin G."/>
            <person name="Xu C."/>
            <person name="Ming R."/>
            <person name="Tang H."/>
            <person name="Guyot R."/>
            <person name="Kramer E.M."/>
            <person name="Hu Y."/>
            <person name="Yi X."/>
            <person name="Qi Y."/>
            <person name="Xu X."/>
            <person name="Gao Z."/>
            <person name="Pan H."/>
            <person name="Jian J."/>
            <person name="Tian Y."/>
            <person name="Yue Z."/>
            <person name="Xu Y."/>
        </authorList>
    </citation>
    <scope>NUCLEOTIDE SEQUENCE [LARGE SCALE GENOMIC DNA]</scope>
    <source>
        <strain evidence="12">cv. Dabenzi</strain>
    </source>
</reference>
<dbReference type="GO" id="GO:0005634">
    <property type="term" value="C:nucleus"/>
    <property type="evidence" value="ECO:0007669"/>
    <property type="project" value="UniProtKB-SubCell"/>
</dbReference>
<dbReference type="InterPro" id="IPR046831">
    <property type="entry name" value="Calmodulin_bind_N"/>
</dbReference>
<evidence type="ECO:0000259" key="10">
    <source>
        <dbReference type="PROSITE" id="PS51369"/>
    </source>
</evidence>
<dbReference type="PROSITE" id="PS50090">
    <property type="entry name" value="MYB_LIKE"/>
    <property type="match status" value="2"/>
</dbReference>
<dbReference type="GO" id="GO:0003677">
    <property type="term" value="F:DNA binding"/>
    <property type="evidence" value="ECO:0007669"/>
    <property type="project" value="UniProtKB-KW"/>
</dbReference>
<dbReference type="InterPro" id="IPR001005">
    <property type="entry name" value="SANT/Myb"/>
</dbReference>
<dbReference type="PANTHER" id="PTHR47997:SF28">
    <property type="entry name" value="TRANSCRIPTION FACTOR MYB15-LIKE"/>
    <property type="match status" value="1"/>
</dbReference>
<dbReference type="SMART" id="SM00717">
    <property type="entry name" value="SANT"/>
    <property type="match status" value="2"/>
</dbReference>
<dbReference type="FunFam" id="1.10.10.60:FF:000001">
    <property type="entry name" value="MYB-related transcription factor"/>
    <property type="match status" value="1"/>
</dbReference>
<gene>
    <name evidence="11" type="ORF">CDL15_Pgr027636</name>
</gene>
<name>A0A218XJH9_PUNGR</name>
<organism evidence="11 12">
    <name type="scientific">Punica granatum</name>
    <name type="common">Pomegranate</name>
    <dbReference type="NCBI Taxonomy" id="22663"/>
    <lineage>
        <taxon>Eukaryota</taxon>
        <taxon>Viridiplantae</taxon>
        <taxon>Streptophyta</taxon>
        <taxon>Embryophyta</taxon>
        <taxon>Tracheophyta</taxon>
        <taxon>Spermatophyta</taxon>
        <taxon>Magnoliopsida</taxon>
        <taxon>eudicotyledons</taxon>
        <taxon>Gunneridae</taxon>
        <taxon>Pentapetalae</taxon>
        <taxon>rosids</taxon>
        <taxon>malvids</taxon>
        <taxon>Myrtales</taxon>
        <taxon>Lythraceae</taxon>
        <taxon>Punica</taxon>
    </lineage>
</organism>
<evidence type="ECO:0000256" key="1">
    <source>
        <dbReference type="ARBA" id="ARBA00004123"/>
    </source>
</evidence>
<dbReference type="PROSITE" id="PS51294">
    <property type="entry name" value="HTH_MYB"/>
    <property type="match status" value="2"/>
</dbReference>
<feature type="domain" description="HTH myb-type" evidence="9">
    <location>
        <begin position="331"/>
        <end position="380"/>
    </location>
</feature>
<dbReference type="SUPFAM" id="SSF46689">
    <property type="entry name" value="Homeodomain-like"/>
    <property type="match status" value="1"/>
</dbReference>
<feature type="domain" description="Myb-like" evidence="8">
    <location>
        <begin position="331"/>
        <end position="380"/>
    </location>
</feature>
<feature type="domain" description="TCP" evidence="10">
    <location>
        <begin position="33"/>
        <end position="91"/>
    </location>
</feature>
<dbReference type="CDD" id="cd00167">
    <property type="entry name" value="SANT"/>
    <property type="match status" value="2"/>
</dbReference>
<dbReference type="InterPro" id="IPR017887">
    <property type="entry name" value="TF_TCP_subgr"/>
</dbReference>